<organism evidence="2 3">
    <name type="scientific">Fusarium fujikuroi</name>
    <name type="common">Bakanae and foot rot disease fungus</name>
    <name type="synonym">Gibberella fujikuroi</name>
    <dbReference type="NCBI Taxonomy" id="5127"/>
    <lineage>
        <taxon>Eukaryota</taxon>
        <taxon>Fungi</taxon>
        <taxon>Dikarya</taxon>
        <taxon>Ascomycota</taxon>
        <taxon>Pezizomycotina</taxon>
        <taxon>Sordariomycetes</taxon>
        <taxon>Hypocreomycetidae</taxon>
        <taxon>Hypocreales</taxon>
        <taxon>Nectriaceae</taxon>
        <taxon>Fusarium</taxon>
        <taxon>Fusarium fujikuroi species complex</taxon>
    </lineage>
</organism>
<dbReference type="Proteomes" id="UP000760494">
    <property type="component" value="Unassembled WGS sequence"/>
</dbReference>
<proteinExistence type="predicted"/>
<name>A0A9Q9RS16_FUSFU</name>
<gene>
    <name evidence="2" type="ORF">C2S_9752</name>
</gene>
<evidence type="ECO:0000313" key="3">
    <source>
        <dbReference type="Proteomes" id="UP000760494"/>
    </source>
</evidence>
<protein>
    <recommendedName>
        <fullName evidence="4">Fungal N-terminal domain-containing protein</fullName>
    </recommendedName>
</protein>
<sequence>MKSHSSSSIYFFTSNITFHYRHSPQLSLAMSGLEVFGAAAAIPTIVKQLFQFISSTNKALKGIRNAVEKYDELTQDLISISKVIDCAGKTITRLVEENGAASPSGELNFEPLIQQMERDIGAAQRKLESLEPGSSLKDRANFVMKCRVEIEAVIVKVSQTGMFLNITLVNLLMQAIVEESTSNSLKQSLINSGIQTSLDETLEAVKDAVRDVLNRSTEPESQVPENSNEGQLTDRPESIKSTISGKSWYTLRRHDSNGSLRQQVISKVRDRFKSSTSRFHGSKGLLEGDYPAITPGPECNSAPENMRTSVNPANANDGSPDQRTQSHVTENRVLLPDIHALVQDDTADLGSPKVDSAVSDIQDQASFEREANARENSLNDGISRATNDFRTSSNFMASSMFGHIDSPRLMDILRNNESTGKISHSHKPTDAIEQSLLDTRSWVSADIEEGVSYGVLVFQRPDNWIQLSILPRDHDEATVLETPLLQAMENTPLSCHLKYRNSDSRNLRIYFFNAKEKILSICTVVFRPPFLVEWFVQGFSHTSGGIPPPLPGMGFFCDTDNRTISYASATGSLVSASESEAGQWSLQSSLAQYRVRHGDQVTQRVWHRKPNEDKGPSLSLRIYRQGNSTTHEFIGVDDWDHSLHRADKVEDSKKEIHWQGLTIDETSIPYIPIKANRRESSTQAATPGS</sequence>
<reference evidence="2" key="1">
    <citation type="submission" date="2019-05" db="EMBL/GenBank/DDBJ databases">
        <authorList>
            <person name="Piombo E."/>
        </authorList>
    </citation>
    <scope>NUCLEOTIDE SEQUENCE</scope>
    <source>
        <strain evidence="2">C2S</strain>
    </source>
</reference>
<feature type="region of interest" description="Disordered" evidence="1">
    <location>
        <begin position="214"/>
        <end position="239"/>
    </location>
</feature>
<evidence type="ECO:0000256" key="1">
    <source>
        <dbReference type="SAM" id="MobiDB-lite"/>
    </source>
</evidence>
<comment type="caution">
    <text evidence="2">The sequence shown here is derived from an EMBL/GenBank/DDBJ whole genome shotgun (WGS) entry which is preliminary data.</text>
</comment>
<evidence type="ECO:0008006" key="4">
    <source>
        <dbReference type="Google" id="ProtNLM"/>
    </source>
</evidence>
<dbReference type="EMBL" id="CABFJX010000377">
    <property type="protein sequence ID" value="VTT75133.1"/>
    <property type="molecule type" value="Genomic_DNA"/>
</dbReference>
<feature type="compositionally biased region" description="Polar residues" evidence="1">
    <location>
        <begin position="214"/>
        <end position="231"/>
    </location>
</feature>
<dbReference type="AlphaFoldDB" id="A0A9Q9RS16"/>
<evidence type="ECO:0000313" key="2">
    <source>
        <dbReference type="EMBL" id="VTT75133.1"/>
    </source>
</evidence>
<accession>A0A9Q9RS16</accession>